<accession>A0A6A3HII0</accession>
<evidence type="ECO:0000313" key="1">
    <source>
        <dbReference type="EMBL" id="KAE8968014.1"/>
    </source>
</evidence>
<name>A0A6A3HII0_9STRA</name>
<dbReference type="Proteomes" id="UP000429607">
    <property type="component" value="Unassembled WGS sequence"/>
</dbReference>
<sequence>MLCCFNLPLVSAHLCMNCTARMVAIAIGKRRNTVVILRGIVSFIRICENDLNRIAFVNRFQIDSCDIQPIRSHQSTNSESEVGAHLMVCLSPRDIRHL</sequence>
<evidence type="ECO:0000313" key="6">
    <source>
        <dbReference type="Proteomes" id="UP000435112"/>
    </source>
</evidence>
<evidence type="ECO:0000313" key="3">
    <source>
        <dbReference type="EMBL" id="KAE9278323.1"/>
    </source>
</evidence>
<keyword evidence="5" id="KW-1185">Reference proteome</keyword>
<gene>
    <name evidence="1" type="ORF">PR001_g27921</name>
    <name evidence="2" type="ORF">PR002_g27438</name>
    <name evidence="3" type="ORF">PR003_g28559</name>
</gene>
<protein>
    <submittedName>
        <fullName evidence="2">Uncharacterized protein</fullName>
    </submittedName>
</protein>
<proteinExistence type="predicted"/>
<reference evidence="4 6" key="1">
    <citation type="submission" date="2018-09" db="EMBL/GenBank/DDBJ databases">
        <title>Genomic investigation of the strawberry pathogen Phytophthora fragariae indicates pathogenicity is determined by transcriptional variation in three key races.</title>
        <authorList>
            <person name="Adams T.M."/>
            <person name="Armitage A.D."/>
            <person name="Sobczyk M.K."/>
            <person name="Bates H.J."/>
            <person name="Dunwell J.M."/>
            <person name="Nellist C.F."/>
            <person name="Harrison R.J."/>
        </authorList>
    </citation>
    <scope>NUCLEOTIDE SEQUENCE [LARGE SCALE GENOMIC DNA]</scope>
    <source>
        <strain evidence="1 4">SCRP249</strain>
        <strain evidence="2 6">SCRP324</strain>
        <strain evidence="3 5">SCRP333</strain>
    </source>
</reference>
<evidence type="ECO:0000313" key="5">
    <source>
        <dbReference type="Proteomes" id="UP000434957"/>
    </source>
</evidence>
<dbReference type="EMBL" id="QXFU01004317">
    <property type="protein sequence ID" value="KAE8969420.1"/>
    <property type="molecule type" value="Genomic_DNA"/>
</dbReference>
<dbReference type="EMBL" id="QXFV01004746">
    <property type="protein sequence ID" value="KAE8968014.1"/>
    <property type="molecule type" value="Genomic_DNA"/>
</dbReference>
<dbReference type="Proteomes" id="UP000435112">
    <property type="component" value="Unassembled WGS sequence"/>
</dbReference>
<dbReference type="OrthoDB" id="10568074at2759"/>
<dbReference type="AlphaFoldDB" id="A0A6A3HII0"/>
<evidence type="ECO:0000313" key="4">
    <source>
        <dbReference type="Proteomes" id="UP000429607"/>
    </source>
</evidence>
<evidence type="ECO:0000313" key="2">
    <source>
        <dbReference type="EMBL" id="KAE8969420.1"/>
    </source>
</evidence>
<dbReference type="Proteomes" id="UP000434957">
    <property type="component" value="Unassembled WGS sequence"/>
</dbReference>
<dbReference type="EMBL" id="QXFT01004383">
    <property type="protein sequence ID" value="KAE9278323.1"/>
    <property type="molecule type" value="Genomic_DNA"/>
</dbReference>
<comment type="caution">
    <text evidence="2">The sequence shown here is derived from an EMBL/GenBank/DDBJ whole genome shotgun (WGS) entry which is preliminary data.</text>
</comment>
<organism evidence="2 6">
    <name type="scientific">Phytophthora rubi</name>
    <dbReference type="NCBI Taxonomy" id="129364"/>
    <lineage>
        <taxon>Eukaryota</taxon>
        <taxon>Sar</taxon>
        <taxon>Stramenopiles</taxon>
        <taxon>Oomycota</taxon>
        <taxon>Peronosporomycetes</taxon>
        <taxon>Peronosporales</taxon>
        <taxon>Peronosporaceae</taxon>
        <taxon>Phytophthora</taxon>
    </lineage>
</organism>